<dbReference type="GO" id="GO:0030272">
    <property type="term" value="F:5-formyltetrahydrofolate cyclo-ligase activity"/>
    <property type="evidence" value="ECO:0007669"/>
    <property type="project" value="UniProtKB-EC"/>
</dbReference>
<evidence type="ECO:0000256" key="3">
    <source>
        <dbReference type="ARBA" id="ARBA00022840"/>
    </source>
</evidence>
<evidence type="ECO:0000313" key="7">
    <source>
        <dbReference type="Proteomes" id="UP000030640"/>
    </source>
</evidence>
<comment type="catalytic activity">
    <reaction evidence="4">
        <text>(6S)-5-formyl-5,6,7,8-tetrahydrofolate + ATP = (6R)-5,10-methenyltetrahydrofolate + ADP + phosphate</text>
        <dbReference type="Rhea" id="RHEA:10488"/>
        <dbReference type="ChEBI" id="CHEBI:30616"/>
        <dbReference type="ChEBI" id="CHEBI:43474"/>
        <dbReference type="ChEBI" id="CHEBI:57455"/>
        <dbReference type="ChEBI" id="CHEBI:57457"/>
        <dbReference type="ChEBI" id="CHEBI:456216"/>
        <dbReference type="EC" id="6.3.3.2"/>
    </reaction>
</comment>
<dbReference type="GO" id="GO:0035999">
    <property type="term" value="P:tetrahydrofolate interconversion"/>
    <property type="evidence" value="ECO:0007669"/>
    <property type="project" value="TreeGrafter"/>
</dbReference>
<keyword evidence="7" id="KW-1185">Reference proteome</keyword>
<dbReference type="EMBL" id="KI965487">
    <property type="protein sequence ID" value="EUD64889.1"/>
    <property type="molecule type" value="Genomic_DNA"/>
</dbReference>
<accession>W7A703</accession>
<dbReference type="Gene3D" id="3.40.50.10420">
    <property type="entry name" value="NagB/RpiA/CoA transferase-like"/>
    <property type="match status" value="1"/>
</dbReference>
<reference evidence="6 7" key="1">
    <citation type="submission" date="2013-02" db="EMBL/GenBank/DDBJ databases">
        <title>The Genome Sequence of Plasmodium inui San Antonio 1.</title>
        <authorList>
            <consortium name="The Broad Institute Genome Sequencing Platform"/>
            <consortium name="The Broad Institute Genome Sequencing Center for Infectious Disease"/>
            <person name="Neafsey D."/>
            <person name="Cheeseman I."/>
            <person name="Volkman S."/>
            <person name="Adams J."/>
            <person name="Walker B."/>
            <person name="Young S.K."/>
            <person name="Zeng Q."/>
            <person name="Gargeya S."/>
            <person name="Fitzgerald M."/>
            <person name="Haas B."/>
            <person name="Abouelleil A."/>
            <person name="Alvarado L."/>
            <person name="Arachchi H.M."/>
            <person name="Berlin A.M."/>
            <person name="Chapman S.B."/>
            <person name="Dewar J."/>
            <person name="Goldberg J."/>
            <person name="Griggs A."/>
            <person name="Gujja S."/>
            <person name="Hansen M."/>
            <person name="Howarth C."/>
            <person name="Imamovic A."/>
            <person name="Larimer J."/>
            <person name="McCowan C."/>
            <person name="Murphy C."/>
            <person name="Neiman D."/>
            <person name="Pearson M."/>
            <person name="Priest M."/>
            <person name="Roberts A."/>
            <person name="Saif S."/>
            <person name="Shea T."/>
            <person name="Sisk P."/>
            <person name="Sykes S."/>
            <person name="Wortman J."/>
            <person name="Nusbaum C."/>
            <person name="Birren B."/>
        </authorList>
    </citation>
    <scope>NUCLEOTIDE SEQUENCE [LARGE SCALE GENOMIC DNA]</scope>
    <source>
        <strain evidence="6 7">San Antonio 1</strain>
    </source>
</reference>
<dbReference type="VEuPathDB" id="PlasmoDB:C922_04733"/>
<dbReference type="GO" id="GO:0009396">
    <property type="term" value="P:folic acid-containing compound biosynthetic process"/>
    <property type="evidence" value="ECO:0007669"/>
    <property type="project" value="TreeGrafter"/>
</dbReference>
<dbReference type="AlphaFoldDB" id="W7A703"/>
<evidence type="ECO:0000256" key="1">
    <source>
        <dbReference type="ARBA" id="ARBA00010638"/>
    </source>
</evidence>
<dbReference type="OrthoDB" id="2015992at2759"/>
<protein>
    <recommendedName>
        <fullName evidence="5">5-formyltetrahydrofolate cyclo-ligase</fullName>
        <ecNumber evidence="5">6.3.3.2</ecNumber>
    </recommendedName>
</protein>
<proteinExistence type="inferred from homology"/>
<name>W7A703_9APIC</name>
<comment type="similarity">
    <text evidence="1">Belongs to the 5-formyltetrahydrofolate cyclo-ligase family.</text>
</comment>
<dbReference type="InterPro" id="IPR037171">
    <property type="entry name" value="NagB/RpiA_transferase-like"/>
</dbReference>
<dbReference type="SUPFAM" id="SSF100950">
    <property type="entry name" value="NagB/RpiA/CoA transferase-like"/>
    <property type="match status" value="1"/>
</dbReference>
<keyword evidence="3" id="KW-0067">ATP-binding</keyword>
<dbReference type="GO" id="GO:0005739">
    <property type="term" value="C:mitochondrion"/>
    <property type="evidence" value="ECO:0007669"/>
    <property type="project" value="TreeGrafter"/>
</dbReference>
<dbReference type="RefSeq" id="XP_008818534.1">
    <property type="nucleotide sequence ID" value="XM_008820312.1"/>
</dbReference>
<dbReference type="GO" id="GO:0005524">
    <property type="term" value="F:ATP binding"/>
    <property type="evidence" value="ECO:0007669"/>
    <property type="project" value="UniProtKB-KW"/>
</dbReference>
<dbReference type="InterPro" id="IPR024185">
    <property type="entry name" value="FTHF_cligase-like_sf"/>
</dbReference>
<evidence type="ECO:0000256" key="5">
    <source>
        <dbReference type="ARBA" id="ARBA00038966"/>
    </source>
</evidence>
<dbReference type="GeneID" id="20040007"/>
<gene>
    <name evidence="6" type="ORF">C922_04733</name>
</gene>
<dbReference type="Pfam" id="PF01812">
    <property type="entry name" value="5-FTHF_cyc-lig"/>
    <property type="match status" value="1"/>
</dbReference>
<dbReference type="Proteomes" id="UP000030640">
    <property type="component" value="Unassembled WGS sequence"/>
</dbReference>
<evidence type="ECO:0000256" key="2">
    <source>
        <dbReference type="ARBA" id="ARBA00022741"/>
    </source>
</evidence>
<keyword evidence="2" id="KW-0547">Nucleotide-binding</keyword>
<dbReference type="InterPro" id="IPR002698">
    <property type="entry name" value="FTHF_cligase"/>
</dbReference>
<dbReference type="PANTHER" id="PTHR23407:SF1">
    <property type="entry name" value="5-FORMYLTETRAHYDROFOLATE CYCLO-LIGASE"/>
    <property type="match status" value="1"/>
</dbReference>
<dbReference type="PANTHER" id="PTHR23407">
    <property type="entry name" value="ATPASE INHIBITOR/5-FORMYLTETRAHYDROFOLATE CYCLO-LIGASE"/>
    <property type="match status" value="1"/>
</dbReference>
<organism evidence="6 7">
    <name type="scientific">Plasmodium inui San Antonio 1</name>
    <dbReference type="NCBI Taxonomy" id="1237626"/>
    <lineage>
        <taxon>Eukaryota</taxon>
        <taxon>Sar</taxon>
        <taxon>Alveolata</taxon>
        <taxon>Apicomplexa</taxon>
        <taxon>Aconoidasida</taxon>
        <taxon>Haemosporida</taxon>
        <taxon>Plasmodiidae</taxon>
        <taxon>Plasmodium</taxon>
        <taxon>Plasmodium (Plasmodium)</taxon>
    </lineage>
</organism>
<evidence type="ECO:0000313" key="6">
    <source>
        <dbReference type="EMBL" id="EUD64889.1"/>
    </source>
</evidence>
<sequence length="377" mass="44666">MWVYPFGQEINARGEEDYTKCITPVDLRDHYKNYKHSSSNKRVKQVVRRNAKRVRDVVLTSWLPQRMDPHINNKDAKIHLSNAKGADNILYVDFVYTQLIRHTYVLLHSLNVNRRKEKKFNFSKIFRYKYNYKLCEEQQVAKYLDHYNISNNLAGCAHFFVYSWAGERKKKKREAGIEAETDTETETEAGQCENKANFNMCIYLPTEKEVDILFILQKLHKYFYFNFYVPIITEENSLIFFPFDLRNNLLVKHRFGIFVPYLYVHHCTERGTNRSSSLHLNLSPANLVMDTLYNFSFTERENIFFIPLLAYNNYGARVGSGKGYYDRAFKHEGDEEKKNVKVSLSLEVLLYEIDFLEPTDILLDYVVNERGVYHYVS</sequence>
<evidence type="ECO:0000256" key="4">
    <source>
        <dbReference type="ARBA" id="ARBA00036539"/>
    </source>
</evidence>
<dbReference type="EC" id="6.3.3.2" evidence="5"/>